<dbReference type="InterPro" id="IPR050902">
    <property type="entry name" value="ABC_Transporter_SBP"/>
</dbReference>
<reference evidence="3 4" key="1">
    <citation type="journal article" date="2009" name="Int. J. Syst. Evol. Microbiol.">
        <title>Transfer of Teichococcus ludipueritiae and Muricoccus roseus to the genus Roseomonas, as Roseomonas ludipueritiae comb. nov. and Roseomonas rosea comb. nov., respectively, and emended description of the genus Roseomonas.</title>
        <authorList>
            <person name="Sanchez-Porro C."/>
            <person name="Gallego V."/>
            <person name="Busse H.J."/>
            <person name="Kampfer P."/>
            <person name="Ventosa A."/>
        </authorList>
    </citation>
    <scope>NUCLEOTIDE SEQUENCE [LARGE SCALE GENOMIC DNA]</scope>
    <source>
        <strain evidence="3 4">DSM 14915</strain>
    </source>
</reference>
<dbReference type="PROSITE" id="PS50983">
    <property type="entry name" value="FE_B12_PBP"/>
    <property type="match status" value="1"/>
</dbReference>
<dbReference type="Proteomes" id="UP000603940">
    <property type="component" value="Unassembled WGS sequence"/>
</dbReference>
<dbReference type="Pfam" id="PF01497">
    <property type="entry name" value="Peripla_BP_2"/>
    <property type="match status" value="1"/>
</dbReference>
<proteinExistence type="predicted"/>
<feature type="signal peptide" evidence="1">
    <location>
        <begin position="1"/>
        <end position="25"/>
    </location>
</feature>
<name>A0ABR7RDQ3_9PROT</name>
<dbReference type="EMBL" id="JACTUZ010000210">
    <property type="protein sequence ID" value="MBC9179977.1"/>
    <property type="molecule type" value="Genomic_DNA"/>
</dbReference>
<keyword evidence="4" id="KW-1185">Reference proteome</keyword>
<dbReference type="RefSeq" id="WP_187780960.1">
    <property type="nucleotide sequence ID" value="NZ_JACTUZ010000210.1"/>
</dbReference>
<dbReference type="InterPro" id="IPR002491">
    <property type="entry name" value="ABC_transptr_periplasmic_BD"/>
</dbReference>
<dbReference type="Gene3D" id="3.40.50.1980">
    <property type="entry name" value="Nitrogenase molybdenum iron protein domain"/>
    <property type="match status" value="2"/>
</dbReference>
<organism evidence="3 4">
    <name type="scientific">Pseudoroseomonas ludipueritiae</name>
    <dbReference type="NCBI Taxonomy" id="198093"/>
    <lineage>
        <taxon>Bacteria</taxon>
        <taxon>Pseudomonadati</taxon>
        <taxon>Pseudomonadota</taxon>
        <taxon>Alphaproteobacteria</taxon>
        <taxon>Acetobacterales</taxon>
        <taxon>Acetobacteraceae</taxon>
        <taxon>Pseudoroseomonas</taxon>
    </lineage>
</organism>
<evidence type="ECO:0000259" key="2">
    <source>
        <dbReference type="PROSITE" id="PS50983"/>
    </source>
</evidence>
<feature type="chain" id="PRO_5047013373" evidence="1">
    <location>
        <begin position="26"/>
        <end position="376"/>
    </location>
</feature>
<sequence length="376" mass="40492">MLRRALAAACCAAALLAQPWGAAWAASVTDLAGRSVELPARVERVILGESRMLPVLAILEKGDPTARLVGMQDDLRQVDPQGYAQFRAVAPRLDEIPRLGRSSSETFSVERAIGSVPDLAIFGVDGHGPGAQSRQVIEALEAAGTTIVFVDFRGDPLNNTPRSMLLLGEALGRQQEAEAFVAEWRRQLALVTERLAEARPRRPRVFLESRVGFSEDCCDTMARAMMAHFLNAAGAENTGAALVPGATGKVSLEKLLADQPEFWVGTAVGAVGAAPQPGHARIILGHGATPELARATLDAALARPGVRELEAVKARRALAIWHSFYNSPFNVVAVQVLAKWLHPDLFADLDPEATMRGLYERFQPVKLDGTFWVAAQ</sequence>
<keyword evidence="1" id="KW-0732">Signal</keyword>
<evidence type="ECO:0000313" key="3">
    <source>
        <dbReference type="EMBL" id="MBC9179977.1"/>
    </source>
</evidence>
<dbReference type="PANTHER" id="PTHR30535">
    <property type="entry name" value="VITAMIN B12-BINDING PROTEIN"/>
    <property type="match status" value="1"/>
</dbReference>
<protein>
    <submittedName>
        <fullName evidence="3">ABC transporter substrate-binding protein</fullName>
    </submittedName>
</protein>
<accession>A0ABR7RDQ3</accession>
<gene>
    <name evidence="3" type="ORF">IBL25_23820</name>
</gene>
<comment type="caution">
    <text evidence="3">The sequence shown here is derived from an EMBL/GenBank/DDBJ whole genome shotgun (WGS) entry which is preliminary data.</text>
</comment>
<evidence type="ECO:0000256" key="1">
    <source>
        <dbReference type="SAM" id="SignalP"/>
    </source>
</evidence>
<evidence type="ECO:0000313" key="4">
    <source>
        <dbReference type="Proteomes" id="UP000603940"/>
    </source>
</evidence>
<dbReference type="PANTHER" id="PTHR30535:SF34">
    <property type="entry name" value="MOLYBDATE-BINDING PROTEIN MOLA"/>
    <property type="match status" value="1"/>
</dbReference>
<feature type="domain" description="Fe/B12 periplasmic-binding" evidence="2">
    <location>
        <begin position="44"/>
        <end position="349"/>
    </location>
</feature>
<dbReference type="SUPFAM" id="SSF53807">
    <property type="entry name" value="Helical backbone' metal receptor"/>
    <property type="match status" value="1"/>
</dbReference>